<evidence type="ECO:0000256" key="5">
    <source>
        <dbReference type="ARBA" id="ARBA00022842"/>
    </source>
</evidence>
<evidence type="ECO:0000256" key="8">
    <source>
        <dbReference type="HAMAP-Rule" id="MF_00316"/>
    </source>
</evidence>
<comment type="function">
    <text evidence="8">Transfers a GMP moiety from GTP to Mo-molybdopterin (Mo-MPT) cofactor (Moco or molybdenum cofactor) to form Mo-molybdopterin guanine dinucleotide (Mo-MGD) cofactor.</text>
</comment>
<comment type="similarity">
    <text evidence="8">Belongs to the MobA family.</text>
</comment>
<feature type="binding site" evidence="8">
    <location>
        <position position="96"/>
    </location>
    <ligand>
        <name>GTP</name>
        <dbReference type="ChEBI" id="CHEBI:37565"/>
    </ligand>
</feature>
<reference evidence="10 11" key="1">
    <citation type="submission" date="2024-08" db="EMBL/GenBank/DDBJ databases">
        <title>Clostridium lapicellarii sp. nov., and Clostridium renhuaiense sp. nov., two species isolated from the mud in a fermentation cellar used for producing sauce-flavour Chinese liquors.</title>
        <authorList>
            <person name="Yang F."/>
            <person name="Wang H."/>
            <person name="Chen L.Q."/>
            <person name="Zhou N."/>
            <person name="Lu J.J."/>
            <person name="Pu X.X."/>
            <person name="Wan B."/>
            <person name="Wang L."/>
            <person name="Liu S.J."/>
        </authorList>
    </citation>
    <scope>NUCLEOTIDE SEQUENCE [LARGE SCALE GENOMIC DNA]</scope>
    <source>
        <strain evidence="10 11">MT-113</strain>
    </source>
</reference>
<evidence type="ECO:0000256" key="7">
    <source>
        <dbReference type="ARBA" id="ARBA00023150"/>
    </source>
</evidence>
<feature type="domain" description="MobA-like NTP transferase" evidence="9">
    <location>
        <begin position="7"/>
        <end position="155"/>
    </location>
</feature>
<accession>A0ABV4DYC1</accession>
<keyword evidence="6 8" id="KW-0342">GTP-binding</keyword>
<dbReference type="Proteomes" id="UP001565220">
    <property type="component" value="Unassembled WGS sequence"/>
</dbReference>
<keyword evidence="4 8" id="KW-0547">Nucleotide-binding</keyword>
<organism evidence="10 11">
    <name type="scientific">Clostridium lapidicellarium</name>
    <dbReference type="NCBI Taxonomy" id="3240931"/>
    <lineage>
        <taxon>Bacteria</taxon>
        <taxon>Bacillati</taxon>
        <taxon>Bacillota</taxon>
        <taxon>Clostridia</taxon>
        <taxon>Eubacteriales</taxon>
        <taxon>Clostridiaceae</taxon>
        <taxon>Clostridium</taxon>
    </lineage>
</organism>
<keyword evidence="1 8" id="KW-0963">Cytoplasm</keyword>
<dbReference type="Gene3D" id="3.90.550.10">
    <property type="entry name" value="Spore Coat Polysaccharide Biosynthesis Protein SpsA, Chain A"/>
    <property type="match status" value="1"/>
</dbReference>
<evidence type="ECO:0000256" key="1">
    <source>
        <dbReference type="ARBA" id="ARBA00022490"/>
    </source>
</evidence>
<keyword evidence="3 8" id="KW-0479">Metal-binding</keyword>
<evidence type="ECO:0000313" key="10">
    <source>
        <dbReference type="EMBL" id="MEY8763906.1"/>
    </source>
</evidence>
<dbReference type="InterPro" id="IPR025877">
    <property type="entry name" value="MobA-like_NTP_Trfase"/>
</dbReference>
<feature type="binding site" evidence="8">
    <location>
        <position position="22"/>
    </location>
    <ligand>
        <name>GTP</name>
        <dbReference type="ChEBI" id="CHEBI:37565"/>
    </ligand>
</feature>
<dbReference type="GO" id="GO:0016779">
    <property type="term" value="F:nucleotidyltransferase activity"/>
    <property type="evidence" value="ECO:0007669"/>
    <property type="project" value="UniProtKB-KW"/>
</dbReference>
<evidence type="ECO:0000256" key="2">
    <source>
        <dbReference type="ARBA" id="ARBA00022679"/>
    </source>
</evidence>
<name>A0ABV4DYC1_9CLOT</name>
<keyword evidence="5 8" id="KW-0460">Magnesium</keyword>
<evidence type="ECO:0000313" key="11">
    <source>
        <dbReference type="Proteomes" id="UP001565220"/>
    </source>
</evidence>
<comment type="cofactor">
    <cofactor evidence="8">
        <name>Mg(2+)</name>
        <dbReference type="ChEBI" id="CHEBI:18420"/>
    </cofactor>
</comment>
<evidence type="ECO:0000256" key="6">
    <source>
        <dbReference type="ARBA" id="ARBA00023134"/>
    </source>
</evidence>
<comment type="caution">
    <text evidence="8">Lacks conserved residue(s) required for the propagation of feature annotation.</text>
</comment>
<keyword evidence="7 8" id="KW-0501">Molybdenum cofactor biosynthesis</keyword>
<dbReference type="PANTHER" id="PTHR19136">
    <property type="entry name" value="MOLYBDENUM COFACTOR GUANYLYLTRANSFERASE"/>
    <property type="match status" value="1"/>
</dbReference>
<evidence type="ECO:0000259" key="9">
    <source>
        <dbReference type="Pfam" id="PF12804"/>
    </source>
</evidence>
<dbReference type="SUPFAM" id="SSF53448">
    <property type="entry name" value="Nucleotide-diphospho-sugar transferases"/>
    <property type="match status" value="1"/>
</dbReference>
<comment type="catalytic activity">
    <reaction evidence="8">
        <text>Mo-molybdopterin + GTP + H(+) = Mo-molybdopterin guanine dinucleotide + diphosphate</text>
        <dbReference type="Rhea" id="RHEA:34243"/>
        <dbReference type="ChEBI" id="CHEBI:15378"/>
        <dbReference type="ChEBI" id="CHEBI:33019"/>
        <dbReference type="ChEBI" id="CHEBI:37565"/>
        <dbReference type="ChEBI" id="CHEBI:71302"/>
        <dbReference type="ChEBI" id="CHEBI:71310"/>
        <dbReference type="EC" id="2.7.7.77"/>
    </reaction>
</comment>
<dbReference type="InterPro" id="IPR013482">
    <property type="entry name" value="Molybde_CF_guanTrfase"/>
</dbReference>
<feature type="binding site" evidence="8">
    <location>
        <begin position="10"/>
        <end position="12"/>
    </location>
    <ligand>
        <name>GTP</name>
        <dbReference type="ChEBI" id="CHEBI:37565"/>
    </ligand>
</feature>
<dbReference type="CDD" id="cd02503">
    <property type="entry name" value="MobA"/>
    <property type="match status" value="1"/>
</dbReference>
<feature type="binding site" evidence="8">
    <location>
        <position position="67"/>
    </location>
    <ligand>
        <name>GTP</name>
        <dbReference type="ChEBI" id="CHEBI:37565"/>
    </ligand>
</feature>
<feature type="binding site" evidence="8">
    <location>
        <position position="96"/>
    </location>
    <ligand>
        <name>Mg(2+)</name>
        <dbReference type="ChEBI" id="CHEBI:18420"/>
    </ligand>
</feature>
<sequence length="201" mass="23489">MKKFGTAVILAGGKSSRMGFDKQFMKIKGKRLLKIMVDKLRREFVDIIIVTNKPEQYEGSSCRIFCDEIKQRGPLSGIHAGLKESISRYAYFTACDMPNINIGYIRYMEEKIRNLKVDACVTRLGDRLEHFNAFYSRNVIDDIEELLSKDCRSVSSLTRRVNTFYVEEKEARRYSPGWDMFMNVNTREDLDRYIDSLIKFT</sequence>
<dbReference type="HAMAP" id="MF_00316">
    <property type="entry name" value="MobA"/>
    <property type="match status" value="1"/>
</dbReference>
<protein>
    <recommendedName>
        <fullName evidence="8">Probable molybdenum cofactor guanylyltransferase</fullName>
        <shortName evidence="8">MoCo guanylyltransferase</shortName>
        <ecNumber evidence="8">2.7.7.77</ecNumber>
    </recommendedName>
    <alternativeName>
        <fullName evidence="8">GTP:molybdopterin guanylyltransferase</fullName>
    </alternativeName>
    <alternativeName>
        <fullName evidence="8">Mo-MPT guanylyltransferase</fullName>
    </alternativeName>
    <alternativeName>
        <fullName evidence="8">Molybdopterin guanylyltransferase</fullName>
    </alternativeName>
    <alternativeName>
        <fullName evidence="8">Molybdopterin-guanine dinucleotide synthase</fullName>
        <shortName evidence="8">MGD synthase</shortName>
    </alternativeName>
</protein>
<dbReference type="PANTHER" id="PTHR19136:SF81">
    <property type="entry name" value="MOLYBDENUM COFACTOR GUANYLYLTRANSFERASE"/>
    <property type="match status" value="1"/>
</dbReference>
<keyword evidence="2 8" id="KW-0808">Transferase</keyword>
<dbReference type="RefSeq" id="WP_294183895.1">
    <property type="nucleotide sequence ID" value="NZ_JBGFFE010000012.1"/>
</dbReference>
<keyword evidence="10" id="KW-0548">Nucleotidyltransferase</keyword>
<proteinExistence type="inferred from homology"/>
<dbReference type="EC" id="2.7.7.77" evidence="8"/>
<dbReference type="EMBL" id="JBGFFE010000012">
    <property type="protein sequence ID" value="MEY8763906.1"/>
    <property type="molecule type" value="Genomic_DNA"/>
</dbReference>
<keyword evidence="11" id="KW-1185">Reference proteome</keyword>
<evidence type="ECO:0000256" key="4">
    <source>
        <dbReference type="ARBA" id="ARBA00022741"/>
    </source>
</evidence>
<dbReference type="InterPro" id="IPR029044">
    <property type="entry name" value="Nucleotide-diphossugar_trans"/>
</dbReference>
<evidence type="ECO:0000256" key="3">
    <source>
        <dbReference type="ARBA" id="ARBA00022723"/>
    </source>
</evidence>
<gene>
    <name evidence="8" type="primary">mobA</name>
    <name evidence="10" type="ORF">AB8S09_09685</name>
</gene>
<comment type="subcellular location">
    <subcellularLocation>
        <location evidence="8">Cytoplasm</location>
    </subcellularLocation>
</comment>
<dbReference type="Pfam" id="PF12804">
    <property type="entry name" value="NTP_transf_3"/>
    <property type="match status" value="1"/>
</dbReference>
<comment type="domain">
    <text evidence="8">The N-terminal domain determines nucleotide recognition and specific binding, while the C-terminal domain determines the specific binding to the target protein.</text>
</comment>
<comment type="caution">
    <text evidence="10">The sequence shown here is derived from an EMBL/GenBank/DDBJ whole genome shotgun (WGS) entry which is preliminary data.</text>
</comment>